<reference evidence="2 3" key="1">
    <citation type="submission" date="2018-11" db="EMBL/GenBank/DDBJ databases">
        <authorList>
            <consortium name="Pathogen Informatics"/>
        </authorList>
    </citation>
    <scope>NUCLEOTIDE SEQUENCE [LARGE SCALE GENOMIC DNA]</scope>
    <source>
        <strain evidence="2 3">Zambia</strain>
    </source>
</reference>
<feature type="region of interest" description="Disordered" evidence="1">
    <location>
        <begin position="1"/>
        <end position="21"/>
    </location>
</feature>
<evidence type="ECO:0000256" key="1">
    <source>
        <dbReference type="SAM" id="MobiDB-lite"/>
    </source>
</evidence>
<dbReference type="Proteomes" id="UP000277204">
    <property type="component" value="Unassembled WGS sequence"/>
</dbReference>
<evidence type="ECO:0000313" key="3">
    <source>
        <dbReference type="Proteomes" id="UP000277204"/>
    </source>
</evidence>
<proteinExistence type="predicted"/>
<keyword evidence="3" id="KW-1185">Reference proteome</keyword>
<dbReference type="EMBL" id="UZAI01022754">
    <property type="protein sequence ID" value="VDP58521.1"/>
    <property type="molecule type" value="Genomic_DNA"/>
</dbReference>
<evidence type="ECO:0008006" key="4">
    <source>
        <dbReference type="Google" id="ProtNLM"/>
    </source>
</evidence>
<protein>
    <recommendedName>
        <fullName evidence="4">Reverse transcriptase domain-containing protein</fullName>
    </recommendedName>
</protein>
<accession>A0A3P8EP32</accession>
<gene>
    <name evidence="2" type="ORF">SMRZ_LOCUS26138</name>
</gene>
<name>A0A3P8EP32_9TREM</name>
<dbReference type="AlphaFoldDB" id="A0A3P8EP32"/>
<evidence type="ECO:0000313" key="2">
    <source>
        <dbReference type="EMBL" id="VDP58521.1"/>
    </source>
</evidence>
<sequence>MSNRMKDSVDEQIRNQQAGFRKDRSCTDQITTLRTNVGQSVGWISSLYINIIDYEKTFDSVYRTTL</sequence>
<organism evidence="2 3">
    <name type="scientific">Schistosoma margrebowiei</name>
    <dbReference type="NCBI Taxonomy" id="48269"/>
    <lineage>
        <taxon>Eukaryota</taxon>
        <taxon>Metazoa</taxon>
        <taxon>Spiralia</taxon>
        <taxon>Lophotrochozoa</taxon>
        <taxon>Platyhelminthes</taxon>
        <taxon>Trematoda</taxon>
        <taxon>Digenea</taxon>
        <taxon>Strigeidida</taxon>
        <taxon>Schistosomatoidea</taxon>
        <taxon>Schistosomatidae</taxon>
        <taxon>Schistosoma</taxon>
    </lineage>
</organism>
<feature type="non-terminal residue" evidence="2">
    <location>
        <position position="66"/>
    </location>
</feature>
<feature type="compositionally biased region" description="Basic and acidic residues" evidence="1">
    <location>
        <begin position="1"/>
        <end position="13"/>
    </location>
</feature>